<dbReference type="Proteomes" id="UP001516023">
    <property type="component" value="Unassembled WGS sequence"/>
</dbReference>
<evidence type="ECO:0000313" key="4">
    <source>
        <dbReference type="Proteomes" id="UP001516023"/>
    </source>
</evidence>
<evidence type="ECO:0000256" key="2">
    <source>
        <dbReference type="SAM" id="SignalP"/>
    </source>
</evidence>
<feature type="chain" id="PRO_5044864278" evidence="2">
    <location>
        <begin position="20"/>
        <end position="149"/>
    </location>
</feature>
<sequence length="149" mass="17363">MNFQCLLLIISSIFLAVNGDYLRGYPEGTDQVVAITGNRMLWNKLNAAQKRQDQRDYRRRKWGVTRTEAEAYAERVRKHRQGNDRGNQAADPNEPGYGDTNYARKRESNRAWRCTNLGIDCNWAALDYDWPRNGHGGNDYDEIHDQHYP</sequence>
<keyword evidence="2" id="KW-0732">Signal</keyword>
<dbReference type="AlphaFoldDB" id="A0ABD3P9W2"/>
<organism evidence="3 4">
    <name type="scientific">Cyclotella cryptica</name>
    <dbReference type="NCBI Taxonomy" id="29204"/>
    <lineage>
        <taxon>Eukaryota</taxon>
        <taxon>Sar</taxon>
        <taxon>Stramenopiles</taxon>
        <taxon>Ochrophyta</taxon>
        <taxon>Bacillariophyta</taxon>
        <taxon>Coscinodiscophyceae</taxon>
        <taxon>Thalassiosirophycidae</taxon>
        <taxon>Stephanodiscales</taxon>
        <taxon>Stephanodiscaceae</taxon>
        <taxon>Cyclotella</taxon>
    </lineage>
</organism>
<reference evidence="3 4" key="1">
    <citation type="journal article" date="2020" name="G3 (Bethesda)">
        <title>Improved Reference Genome for Cyclotella cryptica CCMP332, a Model for Cell Wall Morphogenesis, Salinity Adaptation, and Lipid Production in Diatoms (Bacillariophyta).</title>
        <authorList>
            <person name="Roberts W.R."/>
            <person name="Downey K.M."/>
            <person name="Ruck E.C."/>
            <person name="Traller J.C."/>
            <person name="Alverson A.J."/>
        </authorList>
    </citation>
    <scope>NUCLEOTIDE SEQUENCE [LARGE SCALE GENOMIC DNA]</scope>
    <source>
        <strain evidence="3 4">CCMP332</strain>
    </source>
</reference>
<feature type="signal peptide" evidence="2">
    <location>
        <begin position="1"/>
        <end position="19"/>
    </location>
</feature>
<proteinExistence type="predicted"/>
<keyword evidence="4" id="KW-1185">Reference proteome</keyword>
<dbReference type="EMBL" id="JABMIG020000224">
    <property type="protein sequence ID" value="KAL3785019.1"/>
    <property type="molecule type" value="Genomic_DNA"/>
</dbReference>
<evidence type="ECO:0000313" key="3">
    <source>
        <dbReference type="EMBL" id="KAL3785019.1"/>
    </source>
</evidence>
<accession>A0ABD3P9W2</accession>
<protein>
    <submittedName>
        <fullName evidence="3">Uncharacterized protein</fullName>
    </submittedName>
</protein>
<feature type="region of interest" description="Disordered" evidence="1">
    <location>
        <begin position="77"/>
        <end position="102"/>
    </location>
</feature>
<comment type="caution">
    <text evidence="3">The sequence shown here is derived from an EMBL/GenBank/DDBJ whole genome shotgun (WGS) entry which is preliminary data.</text>
</comment>
<gene>
    <name evidence="3" type="ORF">HJC23_007940</name>
</gene>
<evidence type="ECO:0000256" key="1">
    <source>
        <dbReference type="SAM" id="MobiDB-lite"/>
    </source>
</evidence>
<name>A0ABD3P9W2_9STRA</name>